<gene>
    <name evidence="2" type="ORF">K470DRAFT_254837</name>
</gene>
<dbReference type="Gene3D" id="3.40.50.1110">
    <property type="entry name" value="SGNH hydrolase"/>
    <property type="match status" value="1"/>
</dbReference>
<organism evidence="2 3">
    <name type="scientific">Piedraia hortae CBS 480.64</name>
    <dbReference type="NCBI Taxonomy" id="1314780"/>
    <lineage>
        <taxon>Eukaryota</taxon>
        <taxon>Fungi</taxon>
        <taxon>Dikarya</taxon>
        <taxon>Ascomycota</taxon>
        <taxon>Pezizomycotina</taxon>
        <taxon>Dothideomycetes</taxon>
        <taxon>Dothideomycetidae</taxon>
        <taxon>Capnodiales</taxon>
        <taxon>Piedraiaceae</taxon>
        <taxon>Piedraia</taxon>
    </lineage>
</organism>
<evidence type="ECO:0000313" key="3">
    <source>
        <dbReference type="Proteomes" id="UP000799421"/>
    </source>
</evidence>
<dbReference type="Pfam" id="PF13472">
    <property type="entry name" value="Lipase_GDSL_2"/>
    <property type="match status" value="1"/>
</dbReference>
<protein>
    <submittedName>
        <fullName evidence="2">Carbohydrate esterase family 3 protein</fullName>
    </submittedName>
</protein>
<dbReference type="InterPro" id="IPR051532">
    <property type="entry name" value="Ester_Hydrolysis_Enzymes"/>
</dbReference>
<keyword evidence="3" id="KW-1185">Reference proteome</keyword>
<dbReference type="AlphaFoldDB" id="A0A6A7C803"/>
<proteinExistence type="predicted"/>
<reference evidence="2" key="1">
    <citation type="journal article" date="2020" name="Stud. Mycol.">
        <title>101 Dothideomycetes genomes: a test case for predicting lifestyles and emergence of pathogens.</title>
        <authorList>
            <person name="Haridas S."/>
            <person name="Albert R."/>
            <person name="Binder M."/>
            <person name="Bloem J."/>
            <person name="Labutti K."/>
            <person name="Salamov A."/>
            <person name="Andreopoulos B."/>
            <person name="Baker S."/>
            <person name="Barry K."/>
            <person name="Bills G."/>
            <person name="Bluhm B."/>
            <person name="Cannon C."/>
            <person name="Castanera R."/>
            <person name="Culley D."/>
            <person name="Daum C."/>
            <person name="Ezra D."/>
            <person name="Gonzalez J."/>
            <person name="Henrissat B."/>
            <person name="Kuo A."/>
            <person name="Liang C."/>
            <person name="Lipzen A."/>
            <person name="Lutzoni F."/>
            <person name="Magnuson J."/>
            <person name="Mondo S."/>
            <person name="Nolan M."/>
            <person name="Ohm R."/>
            <person name="Pangilinan J."/>
            <person name="Park H.-J."/>
            <person name="Ramirez L."/>
            <person name="Alfaro M."/>
            <person name="Sun H."/>
            <person name="Tritt A."/>
            <person name="Yoshinaga Y."/>
            <person name="Zwiers L.-H."/>
            <person name="Turgeon B."/>
            <person name="Goodwin S."/>
            <person name="Spatafora J."/>
            <person name="Crous P."/>
            <person name="Grigoriev I."/>
        </authorList>
    </citation>
    <scope>NUCLEOTIDE SEQUENCE</scope>
    <source>
        <strain evidence="2">CBS 480.64</strain>
    </source>
</reference>
<dbReference type="SUPFAM" id="SSF52266">
    <property type="entry name" value="SGNH hydrolase"/>
    <property type="match status" value="1"/>
</dbReference>
<dbReference type="PANTHER" id="PTHR30383:SF5">
    <property type="entry name" value="SGNH HYDROLASE-TYPE ESTERASE DOMAIN-CONTAINING PROTEIN"/>
    <property type="match status" value="1"/>
</dbReference>
<name>A0A6A7C803_9PEZI</name>
<feature type="domain" description="SGNH hydrolase-type esterase" evidence="1">
    <location>
        <begin position="3"/>
        <end position="171"/>
    </location>
</feature>
<dbReference type="PANTHER" id="PTHR30383">
    <property type="entry name" value="THIOESTERASE 1/PROTEASE 1/LYSOPHOSPHOLIPASE L1"/>
    <property type="match status" value="1"/>
</dbReference>
<dbReference type="Proteomes" id="UP000799421">
    <property type="component" value="Unassembled WGS sequence"/>
</dbReference>
<accession>A0A6A7C803</accession>
<dbReference type="InterPro" id="IPR013830">
    <property type="entry name" value="SGNH_hydro"/>
</dbReference>
<sequence>MPLGASIVYGQGSSSGNGFRSTLLSTLLTRSPNITFTGTIPHGNMSNNLCEAYPGKTISEVAALSLQDVSNLQPDWILVHLGTNDCVQGSEPAAAVERLKDFLGELRKHAPRAGVLVSTLVVNLRVGVCVDQFNGELKGIGMEGVEVVDMCRVRKEDIGRDGTHPTDGGYETMAGVWAEALGDRLGRRRVEWVG</sequence>
<dbReference type="OrthoDB" id="3915838at2759"/>
<dbReference type="InterPro" id="IPR036514">
    <property type="entry name" value="SGNH_hydro_sf"/>
</dbReference>
<dbReference type="EMBL" id="MU005960">
    <property type="protein sequence ID" value="KAF2863543.1"/>
    <property type="molecule type" value="Genomic_DNA"/>
</dbReference>
<evidence type="ECO:0000313" key="2">
    <source>
        <dbReference type="EMBL" id="KAF2863543.1"/>
    </source>
</evidence>
<evidence type="ECO:0000259" key="1">
    <source>
        <dbReference type="Pfam" id="PF13472"/>
    </source>
</evidence>
<dbReference type="GO" id="GO:0004622">
    <property type="term" value="F:phosphatidylcholine lysophospholipase activity"/>
    <property type="evidence" value="ECO:0007669"/>
    <property type="project" value="TreeGrafter"/>
</dbReference>